<proteinExistence type="predicted"/>
<sequence length="229" mass="25352">MALCDTVQAAHKDIEVTNVSKRDRILDAAEALFAERGFDGVTLRQIASSAGVDVALANYHFGKKLELFNAVFERRAALLNQSRLDALRKVQAEQADSGPSVEQIIEAFLRPLELTQETADPGWRHYLALIAYVNNSTYWGKRMMSKLFDDLVQEFIAALRQALPTASDQDLYWCYHNLSGALTLTLAQTERIDTLSGGLCQSSDFQAAYDHMIPFVAAGFRKVCGANAS</sequence>
<dbReference type="InterPro" id="IPR050109">
    <property type="entry name" value="HTH-type_TetR-like_transc_reg"/>
</dbReference>
<keyword evidence="1" id="KW-0238">DNA-binding</keyword>
<dbReference type="AlphaFoldDB" id="F3L2H8"/>
<dbReference type="PRINTS" id="PR00455">
    <property type="entry name" value="HTHTETR"/>
</dbReference>
<organism evidence="2 3">
    <name type="scientific">Aequoribacter fuscus</name>
    <dbReference type="NCBI Taxonomy" id="2518989"/>
    <lineage>
        <taxon>Bacteria</taxon>
        <taxon>Pseudomonadati</taxon>
        <taxon>Pseudomonadota</taxon>
        <taxon>Gammaproteobacteria</taxon>
        <taxon>Cellvibrionales</taxon>
        <taxon>Halieaceae</taxon>
        <taxon>Aequoribacter</taxon>
    </lineage>
</organism>
<evidence type="ECO:0000313" key="2">
    <source>
        <dbReference type="EMBL" id="EGG29457.1"/>
    </source>
</evidence>
<dbReference type="SUPFAM" id="SSF46689">
    <property type="entry name" value="Homeodomain-like"/>
    <property type="match status" value="1"/>
</dbReference>
<keyword evidence="3" id="KW-1185">Reference proteome</keyword>
<dbReference type="STRING" id="2518989.IMCC3088_1751"/>
<comment type="caution">
    <text evidence="2">The sequence shown here is derived from an EMBL/GenBank/DDBJ whole genome shotgun (WGS) entry which is preliminary data.</text>
</comment>
<dbReference type="Proteomes" id="UP000005615">
    <property type="component" value="Unassembled WGS sequence"/>
</dbReference>
<dbReference type="InterPro" id="IPR009057">
    <property type="entry name" value="Homeodomain-like_sf"/>
</dbReference>
<reference evidence="2 3" key="1">
    <citation type="journal article" date="2011" name="J. Bacteriol.">
        <title>Genome sequence of strain IMCC3088, a proteorhodopsin-containing marine bacterium belonging to the OM60/NOR5 clade.</title>
        <authorList>
            <person name="Jang Y."/>
            <person name="Oh H.M."/>
            <person name="Kang I."/>
            <person name="Lee K."/>
            <person name="Yang S.J."/>
            <person name="Cho J.C."/>
        </authorList>
    </citation>
    <scope>NUCLEOTIDE SEQUENCE [LARGE SCALE GENOMIC DNA]</scope>
    <source>
        <strain evidence="2 3">IMCC3088</strain>
    </source>
</reference>
<dbReference type="GO" id="GO:0000976">
    <property type="term" value="F:transcription cis-regulatory region binding"/>
    <property type="evidence" value="ECO:0007669"/>
    <property type="project" value="TreeGrafter"/>
</dbReference>
<dbReference type="PANTHER" id="PTHR30055">
    <property type="entry name" value="HTH-TYPE TRANSCRIPTIONAL REGULATOR RUTR"/>
    <property type="match status" value="1"/>
</dbReference>
<dbReference type="InterPro" id="IPR041586">
    <property type="entry name" value="PsrA_TetR_C"/>
</dbReference>
<accession>F3L2H8</accession>
<dbReference type="PANTHER" id="PTHR30055:SF235">
    <property type="entry name" value="TRANSCRIPTIONAL REGULATORY PROTEIN"/>
    <property type="match status" value="1"/>
</dbReference>
<dbReference type="GO" id="GO:0003700">
    <property type="term" value="F:DNA-binding transcription factor activity"/>
    <property type="evidence" value="ECO:0007669"/>
    <property type="project" value="TreeGrafter"/>
</dbReference>
<dbReference type="PROSITE" id="PS50977">
    <property type="entry name" value="HTH_TETR_2"/>
    <property type="match status" value="1"/>
</dbReference>
<name>F3L2H8_9GAMM</name>
<dbReference type="InterPro" id="IPR036271">
    <property type="entry name" value="Tet_transcr_reg_TetR-rel_C_sf"/>
</dbReference>
<dbReference type="Pfam" id="PF00440">
    <property type="entry name" value="TetR_N"/>
    <property type="match status" value="1"/>
</dbReference>
<gene>
    <name evidence="2" type="ORF">IMCC3088_1751</name>
</gene>
<dbReference type="SUPFAM" id="SSF48498">
    <property type="entry name" value="Tetracyclin repressor-like, C-terminal domain"/>
    <property type="match status" value="1"/>
</dbReference>
<dbReference type="Gene3D" id="1.10.357.10">
    <property type="entry name" value="Tetracycline Repressor, domain 2"/>
    <property type="match status" value="1"/>
</dbReference>
<protein>
    <submittedName>
        <fullName evidence="2">Transcriptional regulator, TetR family</fullName>
    </submittedName>
</protein>
<dbReference type="Pfam" id="PF17939">
    <property type="entry name" value="TetR_C_30"/>
    <property type="match status" value="1"/>
</dbReference>
<evidence type="ECO:0000313" key="3">
    <source>
        <dbReference type="Proteomes" id="UP000005615"/>
    </source>
</evidence>
<dbReference type="eggNOG" id="COG1309">
    <property type="taxonomic scope" value="Bacteria"/>
</dbReference>
<dbReference type="InterPro" id="IPR001647">
    <property type="entry name" value="HTH_TetR"/>
</dbReference>
<evidence type="ECO:0000256" key="1">
    <source>
        <dbReference type="ARBA" id="ARBA00023125"/>
    </source>
</evidence>
<dbReference type="EMBL" id="AEIG01000050">
    <property type="protein sequence ID" value="EGG29457.1"/>
    <property type="molecule type" value="Genomic_DNA"/>
</dbReference>
<dbReference type="OrthoDB" id="2356263at2"/>